<name>A0A8B7N939_HYAAZ</name>
<evidence type="ECO:0000313" key="4">
    <source>
        <dbReference type="Proteomes" id="UP000694843"/>
    </source>
</evidence>
<dbReference type="KEGG" id="hazt:108667632"/>
<protein>
    <submittedName>
        <fullName evidence="5">Cuticle protein 19</fullName>
    </submittedName>
</protein>
<dbReference type="AlphaFoldDB" id="A0A8B7N939"/>
<keyword evidence="3" id="KW-0732">Signal</keyword>
<dbReference type="PANTHER" id="PTHR12236">
    <property type="entry name" value="STRUCTURAL CONTITUENT OF CUTICLE"/>
    <property type="match status" value="1"/>
</dbReference>
<dbReference type="GeneID" id="108667632"/>
<gene>
    <name evidence="5" type="primary">LOC108667632</name>
</gene>
<dbReference type="Proteomes" id="UP000694843">
    <property type="component" value="Unplaced"/>
</dbReference>
<feature type="signal peptide" evidence="3">
    <location>
        <begin position="1"/>
        <end position="21"/>
    </location>
</feature>
<dbReference type="InterPro" id="IPR031311">
    <property type="entry name" value="CHIT_BIND_RR_consensus"/>
</dbReference>
<dbReference type="PROSITE" id="PS51155">
    <property type="entry name" value="CHIT_BIND_RR_2"/>
    <property type="match status" value="1"/>
</dbReference>
<accession>A0A8B7N939</accession>
<dbReference type="GO" id="GO:0005615">
    <property type="term" value="C:extracellular space"/>
    <property type="evidence" value="ECO:0007669"/>
    <property type="project" value="TreeGrafter"/>
</dbReference>
<dbReference type="RefSeq" id="XP_018010165.1">
    <property type="nucleotide sequence ID" value="XM_018154676.2"/>
</dbReference>
<dbReference type="PROSITE" id="PS00233">
    <property type="entry name" value="CHIT_BIND_RR_1"/>
    <property type="match status" value="1"/>
</dbReference>
<dbReference type="OrthoDB" id="6630425at2759"/>
<evidence type="ECO:0000256" key="1">
    <source>
        <dbReference type="ARBA" id="ARBA00022460"/>
    </source>
</evidence>
<dbReference type="PRINTS" id="PR00947">
    <property type="entry name" value="CUTICLE"/>
</dbReference>
<evidence type="ECO:0000256" key="3">
    <source>
        <dbReference type="SAM" id="SignalP"/>
    </source>
</evidence>
<proteinExistence type="predicted"/>
<reference evidence="5" key="1">
    <citation type="submission" date="2025-08" db="UniProtKB">
        <authorList>
            <consortium name="RefSeq"/>
        </authorList>
    </citation>
    <scope>IDENTIFICATION</scope>
    <source>
        <tissue evidence="5">Whole organism</tissue>
    </source>
</reference>
<keyword evidence="4" id="KW-1185">Reference proteome</keyword>
<sequence>MAGLRCCVVVVIAVMVAATAATPTDFYGHGGDHHKGYKPPPKPYSFSYGIDDKHYGPSFMQQEKSDGHSVKGSYTVQLPDGRLQTVTYTADHDNGFFADVKYSGKAQYPSKGHPPFIVKPHHHGDIGYH</sequence>
<dbReference type="InterPro" id="IPR051217">
    <property type="entry name" value="Insect_Cuticle_Struc_Prot"/>
</dbReference>
<evidence type="ECO:0000313" key="5">
    <source>
        <dbReference type="RefSeq" id="XP_018010165.1"/>
    </source>
</evidence>
<dbReference type="Pfam" id="PF00379">
    <property type="entry name" value="Chitin_bind_4"/>
    <property type="match status" value="1"/>
</dbReference>
<dbReference type="GO" id="GO:0042302">
    <property type="term" value="F:structural constituent of cuticle"/>
    <property type="evidence" value="ECO:0007669"/>
    <property type="project" value="UniProtKB-UniRule"/>
</dbReference>
<dbReference type="GO" id="GO:0031012">
    <property type="term" value="C:extracellular matrix"/>
    <property type="evidence" value="ECO:0007669"/>
    <property type="project" value="TreeGrafter"/>
</dbReference>
<dbReference type="InterPro" id="IPR000618">
    <property type="entry name" value="Insect_cuticle"/>
</dbReference>
<evidence type="ECO:0000256" key="2">
    <source>
        <dbReference type="PROSITE-ProRule" id="PRU00497"/>
    </source>
</evidence>
<organism evidence="4 5">
    <name type="scientific">Hyalella azteca</name>
    <name type="common">Amphipod</name>
    <dbReference type="NCBI Taxonomy" id="294128"/>
    <lineage>
        <taxon>Eukaryota</taxon>
        <taxon>Metazoa</taxon>
        <taxon>Ecdysozoa</taxon>
        <taxon>Arthropoda</taxon>
        <taxon>Crustacea</taxon>
        <taxon>Multicrustacea</taxon>
        <taxon>Malacostraca</taxon>
        <taxon>Eumalacostraca</taxon>
        <taxon>Peracarida</taxon>
        <taxon>Amphipoda</taxon>
        <taxon>Senticaudata</taxon>
        <taxon>Talitrida</taxon>
        <taxon>Talitroidea</taxon>
        <taxon>Hyalellidae</taxon>
        <taxon>Hyalella</taxon>
    </lineage>
</organism>
<keyword evidence="1 2" id="KW-0193">Cuticle</keyword>
<dbReference type="PANTHER" id="PTHR12236:SF79">
    <property type="entry name" value="CUTICULAR PROTEIN 50CB-RELATED"/>
    <property type="match status" value="1"/>
</dbReference>
<feature type="chain" id="PRO_5034026935" evidence="3">
    <location>
        <begin position="22"/>
        <end position="129"/>
    </location>
</feature>
<dbReference type="OMA" id="VVHKTGH"/>